<dbReference type="PRINTS" id="PR00081">
    <property type="entry name" value="GDHRDH"/>
</dbReference>
<comment type="caution">
    <text evidence="1">The sequence shown here is derived from an EMBL/GenBank/DDBJ whole genome shotgun (WGS) entry which is preliminary data.</text>
</comment>
<dbReference type="PANTHER" id="PTHR43544">
    <property type="entry name" value="SHORT-CHAIN DEHYDROGENASE/REDUCTASE"/>
    <property type="match status" value="1"/>
</dbReference>
<dbReference type="CDD" id="cd05325">
    <property type="entry name" value="carb_red_sniffer_like_SDR_c"/>
    <property type="match status" value="1"/>
</dbReference>
<protein>
    <submittedName>
        <fullName evidence="1">Uncharacterized protein</fullName>
    </submittedName>
</protein>
<evidence type="ECO:0000313" key="1">
    <source>
        <dbReference type="EMBL" id="KAK7077251.1"/>
    </source>
</evidence>
<organism evidence="1 2">
    <name type="scientific">Halocaridina rubra</name>
    <name type="common">Hawaiian red shrimp</name>
    <dbReference type="NCBI Taxonomy" id="373956"/>
    <lineage>
        <taxon>Eukaryota</taxon>
        <taxon>Metazoa</taxon>
        <taxon>Ecdysozoa</taxon>
        <taxon>Arthropoda</taxon>
        <taxon>Crustacea</taxon>
        <taxon>Multicrustacea</taxon>
        <taxon>Malacostraca</taxon>
        <taxon>Eumalacostraca</taxon>
        <taxon>Eucarida</taxon>
        <taxon>Decapoda</taxon>
        <taxon>Pleocyemata</taxon>
        <taxon>Caridea</taxon>
        <taxon>Atyoidea</taxon>
        <taxon>Atyidae</taxon>
        <taxon>Halocaridina</taxon>
    </lineage>
</organism>
<accession>A0AAN8X3G3</accession>
<dbReference type="InterPro" id="IPR051468">
    <property type="entry name" value="Fungal_SecMetab_SDRs"/>
</dbReference>
<dbReference type="InterPro" id="IPR036291">
    <property type="entry name" value="NAD(P)-bd_dom_sf"/>
</dbReference>
<dbReference type="AlphaFoldDB" id="A0AAN8X3G3"/>
<evidence type="ECO:0000313" key="2">
    <source>
        <dbReference type="Proteomes" id="UP001381693"/>
    </source>
</evidence>
<dbReference type="Gene3D" id="3.40.50.720">
    <property type="entry name" value="NAD(P)-binding Rossmann-like Domain"/>
    <property type="match status" value="1"/>
</dbReference>
<sequence>MGTALIQGASRGIGLQFCATLAARGVKVVACCRNPSSAQLLKSLQEQHHGLIDTVQVDVTSEDDIRNAAQYVQNTHGKLDLLINASGILSPTGRGETSLRDVTFKVLEETFAVNAFGPLMMAKHFNPILYAGTGALGAQSLDPKEQHSAIFVNMSARVGSIEDNRFGGWYSYRMSKAALNMATKNLSLELGRGKKKIVCIAFHPGTVDTDLTQPYRKNIKGKLFSTQQSVGYLMSVIDKVTISDTGKYFAWDGTQIPF</sequence>
<dbReference type="PANTHER" id="PTHR43544:SF12">
    <property type="entry name" value="NAD(P)-BINDING ROSSMANN-FOLD SUPERFAMILY PROTEIN"/>
    <property type="match status" value="1"/>
</dbReference>
<dbReference type="Proteomes" id="UP001381693">
    <property type="component" value="Unassembled WGS sequence"/>
</dbReference>
<dbReference type="EMBL" id="JAXCGZ010009449">
    <property type="protein sequence ID" value="KAK7077251.1"/>
    <property type="molecule type" value="Genomic_DNA"/>
</dbReference>
<dbReference type="GO" id="GO:0016491">
    <property type="term" value="F:oxidoreductase activity"/>
    <property type="evidence" value="ECO:0007669"/>
    <property type="project" value="TreeGrafter"/>
</dbReference>
<dbReference type="InterPro" id="IPR002347">
    <property type="entry name" value="SDR_fam"/>
</dbReference>
<keyword evidence="2" id="KW-1185">Reference proteome</keyword>
<reference evidence="1 2" key="1">
    <citation type="submission" date="2023-11" db="EMBL/GenBank/DDBJ databases">
        <title>Halocaridina rubra genome assembly.</title>
        <authorList>
            <person name="Smith C."/>
        </authorList>
    </citation>
    <scope>NUCLEOTIDE SEQUENCE [LARGE SCALE GENOMIC DNA]</scope>
    <source>
        <strain evidence="1">EP-1</strain>
        <tissue evidence="1">Whole</tissue>
    </source>
</reference>
<proteinExistence type="predicted"/>
<dbReference type="Pfam" id="PF00106">
    <property type="entry name" value="adh_short"/>
    <property type="match status" value="1"/>
</dbReference>
<dbReference type="SUPFAM" id="SSF51735">
    <property type="entry name" value="NAD(P)-binding Rossmann-fold domains"/>
    <property type="match status" value="1"/>
</dbReference>
<gene>
    <name evidence="1" type="ORF">SK128_015407</name>
</gene>
<dbReference type="GO" id="GO:0005737">
    <property type="term" value="C:cytoplasm"/>
    <property type="evidence" value="ECO:0007669"/>
    <property type="project" value="TreeGrafter"/>
</dbReference>
<name>A0AAN8X3G3_HALRR</name>